<protein>
    <submittedName>
        <fullName evidence="2">XRE family transcriptional regulator</fullName>
    </submittedName>
</protein>
<evidence type="ECO:0000313" key="3">
    <source>
        <dbReference type="Proteomes" id="UP000253094"/>
    </source>
</evidence>
<dbReference type="InterPro" id="IPR043917">
    <property type="entry name" value="DUF5753"/>
</dbReference>
<dbReference type="Pfam" id="PF13560">
    <property type="entry name" value="HTH_31"/>
    <property type="match status" value="1"/>
</dbReference>
<dbReference type="PROSITE" id="PS50943">
    <property type="entry name" value="HTH_CROC1"/>
    <property type="match status" value="1"/>
</dbReference>
<dbReference type="OrthoDB" id="5177725at2"/>
<dbReference type="Pfam" id="PF19054">
    <property type="entry name" value="DUF5753"/>
    <property type="match status" value="1"/>
</dbReference>
<sequence length="286" mass="32754">MPQRTNPTIRHRRLATELERLRDAAGFSREEIAERLDWHATKVWRVESARSGISVGDLRDLLDLYEVQGARREALLALARHSRQKGWWTEYRDVLTGSYLDLEAQASTIRNFEPQIIPGLLQTEAYARTVIRATLITDPKEVRRRTEARMARQQLLTRDGDGPTLWVILDEVAIRRPVGDGDTMREQLQRLIEMSEHPRVTMQVIRTSAGAHPGLSGPFVILDFPTPQFFAPIIYLETAATGLYLEETEEVMQYTLMFDHLRAIALSPAESVRFIQSVQSGFRSEE</sequence>
<feature type="domain" description="HTH cro/C1-type" evidence="1">
    <location>
        <begin position="18"/>
        <end position="72"/>
    </location>
</feature>
<evidence type="ECO:0000259" key="1">
    <source>
        <dbReference type="PROSITE" id="PS50943"/>
    </source>
</evidence>
<dbReference type="CDD" id="cd00093">
    <property type="entry name" value="HTH_XRE"/>
    <property type="match status" value="1"/>
</dbReference>
<gene>
    <name evidence="2" type="ORF">DQ384_08780</name>
</gene>
<dbReference type="AlphaFoldDB" id="A0A367FN12"/>
<organism evidence="2 3">
    <name type="scientific">Sphaerisporangium album</name>
    <dbReference type="NCBI Taxonomy" id="509200"/>
    <lineage>
        <taxon>Bacteria</taxon>
        <taxon>Bacillati</taxon>
        <taxon>Actinomycetota</taxon>
        <taxon>Actinomycetes</taxon>
        <taxon>Streptosporangiales</taxon>
        <taxon>Streptosporangiaceae</taxon>
        <taxon>Sphaerisporangium</taxon>
    </lineage>
</organism>
<dbReference type="Proteomes" id="UP000253094">
    <property type="component" value="Unassembled WGS sequence"/>
</dbReference>
<dbReference type="RefSeq" id="WP_114028214.1">
    <property type="nucleotide sequence ID" value="NZ_QOIL01000004.1"/>
</dbReference>
<dbReference type="InterPro" id="IPR001387">
    <property type="entry name" value="Cro/C1-type_HTH"/>
</dbReference>
<evidence type="ECO:0000313" key="2">
    <source>
        <dbReference type="EMBL" id="RCG31644.1"/>
    </source>
</evidence>
<reference evidence="2 3" key="1">
    <citation type="submission" date="2018-06" db="EMBL/GenBank/DDBJ databases">
        <title>Sphaerisporangium craniellae sp. nov., isolated from a marine sponge in the South China Sea.</title>
        <authorList>
            <person name="Li L."/>
        </authorList>
    </citation>
    <scope>NUCLEOTIDE SEQUENCE [LARGE SCALE GENOMIC DNA]</scope>
    <source>
        <strain evidence="2 3">CCTCC AA 208026</strain>
    </source>
</reference>
<name>A0A367FN12_9ACTN</name>
<dbReference type="GO" id="GO:0003677">
    <property type="term" value="F:DNA binding"/>
    <property type="evidence" value="ECO:0007669"/>
    <property type="project" value="InterPro"/>
</dbReference>
<proteinExistence type="predicted"/>
<keyword evidence="3" id="KW-1185">Reference proteome</keyword>
<dbReference type="EMBL" id="QOIL01000004">
    <property type="protein sequence ID" value="RCG31644.1"/>
    <property type="molecule type" value="Genomic_DNA"/>
</dbReference>
<dbReference type="InterPro" id="IPR010982">
    <property type="entry name" value="Lambda_DNA-bd_dom_sf"/>
</dbReference>
<dbReference type="SUPFAM" id="SSF47413">
    <property type="entry name" value="lambda repressor-like DNA-binding domains"/>
    <property type="match status" value="1"/>
</dbReference>
<accession>A0A367FN12</accession>
<dbReference type="Gene3D" id="1.10.260.40">
    <property type="entry name" value="lambda repressor-like DNA-binding domains"/>
    <property type="match status" value="1"/>
</dbReference>
<dbReference type="SMART" id="SM00530">
    <property type="entry name" value="HTH_XRE"/>
    <property type="match status" value="1"/>
</dbReference>
<comment type="caution">
    <text evidence="2">The sequence shown here is derived from an EMBL/GenBank/DDBJ whole genome shotgun (WGS) entry which is preliminary data.</text>
</comment>